<protein>
    <submittedName>
        <fullName evidence="1">Uncharacterized protein</fullName>
    </submittedName>
</protein>
<dbReference type="EMBL" id="JADCNM010000009">
    <property type="protein sequence ID" value="KAG0469046.1"/>
    <property type="molecule type" value="Genomic_DNA"/>
</dbReference>
<dbReference type="Proteomes" id="UP000639772">
    <property type="component" value="Chromosome 9"/>
</dbReference>
<accession>A0A835URH0</accession>
<sequence length="80" mass="9641">MDLRHFDGLLLHRSADLFHNSHRLLRRCRRRRRRSSSRCRRMWGCWRRGMVGKGSDLRIWAEKRDVKEMMAGGEGCRFPA</sequence>
<comment type="caution">
    <text evidence="1">The sequence shown here is derived from an EMBL/GenBank/DDBJ whole genome shotgun (WGS) entry which is preliminary data.</text>
</comment>
<organism evidence="1 2">
    <name type="scientific">Vanilla planifolia</name>
    <name type="common">Vanilla</name>
    <dbReference type="NCBI Taxonomy" id="51239"/>
    <lineage>
        <taxon>Eukaryota</taxon>
        <taxon>Viridiplantae</taxon>
        <taxon>Streptophyta</taxon>
        <taxon>Embryophyta</taxon>
        <taxon>Tracheophyta</taxon>
        <taxon>Spermatophyta</taxon>
        <taxon>Magnoliopsida</taxon>
        <taxon>Liliopsida</taxon>
        <taxon>Asparagales</taxon>
        <taxon>Orchidaceae</taxon>
        <taxon>Vanilloideae</taxon>
        <taxon>Vanilleae</taxon>
        <taxon>Vanilla</taxon>
    </lineage>
</organism>
<dbReference type="AlphaFoldDB" id="A0A835URH0"/>
<reference evidence="1 2" key="1">
    <citation type="journal article" date="2020" name="Nat. Food">
        <title>A phased Vanilla planifolia genome enables genetic improvement of flavour and production.</title>
        <authorList>
            <person name="Hasing T."/>
            <person name="Tang H."/>
            <person name="Brym M."/>
            <person name="Khazi F."/>
            <person name="Huang T."/>
            <person name="Chambers A.H."/>
        </authorList>
    </citation>
    <scope>NUCLEOTIDE SEQUENCE [LARGE SCALE GENOMIC DNA]</scope>
    <source>
        <tissue evidence="1">Leaf</tissue>
    </source>
</reference>
<evidence type="ECO:0000313" key="1">
    <source>
        <dbReference type="EMBL" id="KAG0469046.1"/>
    </source>
</evidence>
<proteinExistence type="predicted"/>
<gene>
    <name evidence="1" type="ORF">HPP92_018374</name>
</gene>
<name>A0A835URH0_VANPL</name>
<evidence type="ECO:0000313" key="2">
    <source>
        <dbReference type="Proteomes" id="UP000639772"/>
    </source>
</evidence>